<evidence type="ECO:0000313" key="2">
    <source>
        <dbReference type="Proteomes" id="UP001457282"/>
    </source>
</evidence>
<dbReference type="PANTHER" id="PTHR35686">
    <property type="entry name" value="KINETOCHORE PROTEIN"/>
    <property type="match status" value="1"/>
</dbReference>
<gene>
    <name evidence="1" type="ORF">M0R45_011130</name>
</gene>
<protein>
    <submittedName>
        <fullName evidence="1">Uncharacterized protein</fullName>
    </submittedName>
</protein>
<dbReference type="EMBL" id="JBEDUW010000002">
    <property type="protein sequence ID" value="KAK9945625.1"/>
    <property type="molecule type" value="Genomic_DNA"/>
</dbReference>
<comment type="caution">
    <text evidence="1">The sequence shown here is derived from an EMBL/GenBank/DDBJ whole genome shotgun (WGS) entry which is preliminary data.</text>
</comment>
<dbReference type="AlphaFoldDB" id="A0AAW1YAQ8"/>
<reference evidence="1 2" key="1">
    <citation type="journal article" date="2023" name="G3 (Bethesda)">
        <title>A chromosome-length genome assembly and annotation of blackberry (Rubus argutus, cv. 'Hillquist').</title>
        <authorList>
            <person name="Bruna T."/>
            <person name="Aryal R."/>
            <person name="Dudchenko O."/>
            <person name="Sargent D.J."/>
            <person name="Mead D."/>
            <person name="Buti M."/>
            <person name="Cavallini A."/>
            <person name="Hytonen T."/>
            <person name="Andres J."/>
            <person name="Pham M."/>
            <person name="Weisz D."/>
            <person name="Mascagni F."/>
            <person name="Usai G."/>
            <person name="Natali L."/>
            <person name="Bassil N."/>
            <person name="Fernandez G.E."/>
            <person name="Lomsadze A."/>
            <person name="Armour M."/>
            <person name="Olukolu B."/>
            <person name="Poorten T."/>
            <person name="Britton C."/>
            <person name="Davik J."/>
            <person name="Ashrafi H."/>
            <person name="Aiden E.L."/>
            <person name="Borodovsky M."/>
            <person name="Worthington M."/>
        </authorList>
    </citation>
    <scope>NUCLEOTIDE SEQUENCE [LARGE SCALE GENOMIC DNA]</scope>
    <source>
        <strain evidence="1">PI 553951</strain>
    </source>
</reference>
<keyword evidence="2" id="KW-1185">Reference proteome</keyword>
<dbReference type="PANTHER" id="PTHR35686:SF1">
    <property type="entry name" value="KINETOCHORE PROTEIN"/>
    <property type="match status" value="1"/>
</dbReference>
<name>A0AAW1YAQ8_RUBAR</name>
<dbReference type="Proteomes" id="UP001457282">
    <property type="component" value="Unassembled WGS sequence"/>
</dbReference>
<organism evidence="1 2">
    <name type="scientific">Rubus argutus</name>
    <name type="common">Southern blackberry</name>
    <dbReference type="NCBI Taxonomy" id="59490"/>
    <lineage>
        <taxon>Eukaryota</taxon>
        <taxon>Viridiplantae</taxon>
        <taxon>Streptophyta</taxon>
        <taxon>Embryophyta</taxon>
        <taxon>Tracheophyta</taxon>
        <taxon>Spermatophyta</taxon>
        <taxon>Magnoliopsida</taxon>
        <taxon>eudicotyledons</taxon>
        <taxon>Gunneridae</taxon>
        <taxon>Pentapetalae</taxon>
        <taxon>rosids</taxon>
        <taxon>fabids</taxon>
        <taxon>Rosales</taxon>
        <taxon>Rosaceae</taxon>
        <taxon>Rosoideae</taxon>
        <taxon>Rosoideae incertae sedis</taxon>
        <taxon>Rubus</taxon>
    </lineage>
</organism>
<sequence>MVDRFQEAMSDRVLVAVPKNFTQVVQTKVKNQTAWILKSLPWPESCEEMVDEGLERTIIFNPRVCNDIDLDIGKWIRIHPPWKEINGALTKT</sequence>
<evidence type="ECO:0000313" key="1">
    <source>
        <dbReference type="EMBL" id="KAK9945625.1"/>
    </source>
</evidence>
<proteinExistence type="predicted"/>
<accession>A0AAW1YAQ8</accession>